<keyword evidence="2" id="KW-1185">Reference proteome</keyword>
<proteinExistence type="predicted"/>
<dbReference type="Pfam" id="PF03420">
    <property type="entry name" value="Peptidase_S77"/>
    <property type="match status" value="1"/>
</dbReference>
<organism evidence="1 2">
    <name type="scientific">Cronobacter phage LPCS28</name>
    <dbReference type="NCBI Taxonomy" id="2924885"/>
    <lineage>
        <taxon>Viruses</taxon>
        <taxon>Duplodnaviria</taxon>
        <taxon>Heunggongvirae</taxon>
        <taxon>Uroviricota</taxon>
        <taxon>Caudoviricetes</taxon>
        <taxon>Pantevenvirales</taxon>
        <taxon>Straboviridae</taxon>
        <taxon>Nanhuvirus</taxon>
        <taxon>Nanhuvirus LPCS28</taxon>
    </lineage>
</organism>
<evidence type="ECO:0008006" key="3">
    <source>
        <dbReference type="Google" id="ProtNLM"/>
    </source>
</evidence>
<gene>
    <name evidence="1" type="ORF">EHEKIMEA_00240</name>
</gene>
<dbReference type="EMBL" id="OM638103">
    <property type="protein sequence ID" value="UNY47122.1"/>
    <property type="molecule type" value="Genomic_DNA"/>
</dbReference>
<dbReference type="InterPro" id="IPR005082">
    <property type="entry name" value="Peptidase_U9_T4_prohead"/>
</dbReference>
<reference evidence="1 2" key="1">
    <citation type="submission" date="2022-02" db="EMBL/GenBank/DDBJ databases">
        <authorList>
            <person name="Tian F."/>
            <person name="Li J."/>
            <person name="Li F."/>
            <person name="Tong Y."/>
        </authorList>
    </citation>
    <scope>NUCLEOTIDE SEQUENCE [LARGE SCALE GENOMIC DNA]</scope>
</reference>
<sequence length="209" mass="22849">MKEELLIEQWGCPVGSGENQSLIESVVDDGKGALYIEGIFMQANVLNGNKRLYPKKVLEKSVSKYIQEQVNTKQALGELNHPPRPFVDPAQAAILIEKLWWDGDNVMGRARIIEGDNGAGDKTAALIRAGWRPGVSSRGLGSVKKTSAGINEVQEGFKLTVGVDVVWGPSAPSAYPKAFTESKEIEMPTQKRGADEIFEQLSNNLQKLL</sequence>
<accession>A0AAE9K5B7</accession>
<protein>
    <recommendedName>
        <fullName evidence="3">Prohead core scaffold protein and protease</fullName>
    </recommendedName>
</protein>
<name>A0AAE9K5B7_9CAUD</name>
<evidence type="ECO:0000313" key="1">
    <source>
        <dbReference type="EMBL" id="UNY47122.1"/>
    </source>
</evidence>
<evidence type="ECO:0000313" key="2">
    <source>
        <dbReference type="Proteomes" id="UP000832072"/>
    </source>
</evidence>
<dbReference type="Proteomes" id="UP000832072">
    <property type="component" value="Segment"/>
</dbReference>